<comment type="caution">
    <text evidence="1">The sequence shown here is derived from an EMBL/GenBank/DDBJ whole genome shotgun (WGS) entry which is preliminary data.</text>
</comment>
<reference evidence="1 2" key="1">
    <citation type="submission" date="2018-01" db="EMBL/GenBank/DDBJ databases">
        <title>Genome characterization of the sugarcane-associated fungus Trichoderma ghanense CCMA-1212 and their application in lignocelulose bioconversion.</title>
        <authorList>
            <person name="Steindorff A.S."/>
            <person name="Mendes T.D."/>
            <person name="Vilela E.S.D."/>
            <person name="Rodrigues D.S."/>
            <person name="Formighieri E.F."/>
            <person name="Melo I.S."/>
            <person name="Favaro L.C.L."/>
        </authorList>
    </citation>
    <scope>NUCLEOTIDE SEQUENCE [LARGE SCALE GENOMIC DNA]</scope>
    <source>
        <strain evidence="1 2">CCMA-1212</strain>
    </source>
</reference>
<evidence type="ECO:0008006" key="3">
    <source>
        <dbReference type="Google" id="ProtNLM"/>
    </source>
</evidence>
<keyword evidence="2" id="KW-1185">Reference proteome</keyword>
<name>A0ABY2GW75_9HYPO</name>
<dbReference type="GeneID" id="300580435"/>
<dbReference type="RefSeq" id="XP_073555706.1">
    <property type="nucleotide sequence ID" value="XM_073705985.1"/>
</dbReference>
<evidence type="ECO:0000313" key="1">
    <source>
        <dbReference type="EMBL" id="TFA99504.1"/>
    </source>
</evidence>
<sequence>MFRFTFNSLLASRVRILFSHWAPAYWTLILLTTHTIPVLPPVAEQQGKHHRRCLATGHTRVPLRQRTSRCWIPTSDPSSEQVPGPRINLSGWPGRDLAPGTWGGPGLTHPPREAFQASVWPPSCPKPYSTIRCCHCTTRGARQTDRRTAASLCRPASLVAPLRDDPRIRPEMPGCLGYVRNTFSLSPTNIAL</sequence>
<gene>
    <name evidence="1" type="ORF">CCMA1212_008878</name>
</gene>
<proteinExistence type="predicted"/>
<protein>
    <recommendedName>
        <fullName evidence="3">Secreted protein</fullName>
    </recommendedName>
</protein>
<evidence type="ECO:0000313" key="2">
    <source>
        <dbReference type="Proteomes" id="UP001642720"/>
    </source>
</evidence>
<organism evidence="1 2">
    <name type="scientific">Trichoderma ghanense</name>
    <dbReference type="NCBI Taxonomy" id="65468"/>
    <lineage>
        <taxon>Eukaryota</taxon>
        <taxon>Fungi</taxon>
        <taxon>Dikarya</taxon>
        <taxon>Ascomycota</taxon>
        <taxon>Pezizomycotina</taxon>
        <taxon>Sordariomycetes</taxon>
        <taxon>Hypocreomycetidae</taxon>
        <taxon>Hypocreales</taxon>
        <taxon>Hypocreaceae</taxon>
        <taxon>Trichoderma</taxon>
    </lineage>
</organism>
<dbReference type="EMBL" id="PPTA01000014">
    <property type="protein sequence ID" value="TFA99504.1"/>
    <property type="molecule type" value="Genomic_DNA"/>
</dbReference>
<accession>A0ABY2GW75</accession>
<dbReference type="Proteomes" id="UP001642720">
    <property type="component" value="Unassembled WGS sequence"/>
</dbReference>